<dbReference type="InterPro" id="IPR025110">
    <property type="entry name" value="AMP-bd_C"/>
</dbReference>
<proteinExistence type="inferred from homology"/>
<dbReference type="GO" id="GO:0005737">
    <property type="term" value="C:cytoplasm"/>
    <property type="evidence" value="ECO:0007669"/>
    <property type="project" value="TreeGrafter"/>
</dbReference>
<dbReference type="PANTHER" id="PTHR45527">
    <property type="entry name" value="NONRIBOSOMAL PEPTIDE SYNTHETASE"/>
    <property type="match status" value="1"/>
</dbReference>
<dbReference type="PROSITE" id="PS00012">
    <property type="entry name" value="PHOSPHOPANTETHEINE"/>
    <property type="match status" value="4"/>
</dbReference>
<dbReference type="PANTHER" id="PTHR45527:SF1">
    <property type="entry name" value="FATTY ACID SYNTHASE"/>
    <property type="match status" value="1"/>
</dbReference>
<dbReference type="InterPro" id="IPR001242">
    <property type="entry name" value="Condensation_dom"/>
</dbReference>
<dbReference type="InterPro" id="IPR020845">
    <property type="entry name" value="AMP-binding_CS"/>
</dbReference>
<comment type="similarity">
    <text evidence="2">Belongs to the ATP-dependent AMP-binding enzyme family.</text>
</comment>
<dbReference type="InterPro" id="IPR000873">
    <property type="entry name" value="AMP-dep_synth/lig_dom"/>
</dbReference>
<evidence type="ECO:0000256" key="4">
    <source>
        <dbReference type="ARBA" id="ARBA00022553"/>
    </source>
</evidence>
<dbReference type="SUPFAM" id="SSF56801">
    <property type="entry name" value="Acetyl-CoA synthetase-like"/>
    <property type="match status" value="3"/>
</dbReference>
<comment type="caution">
    <text evidence="7">The sequence shown here is derived from an EMBL/GenBank/DDBJ whole genome shotgun (WGS) entry which is preliminary data.</text>
</comment>
<dbReference type="FunFam" id="3.30.300.30:FF:000010">
    <property type="entry name" value="Enterobactin synthetase component F"/>
    <property type="match status" value="3"/>
</dbReference>
<dbReference type="CDD" id="cd17652">
    <property type="entry name" value="A_NRPS_CmdD_like"/>
    <property type="match status" value="1"/>
</dbReference>
<feature type="compositionally biased region" description="Low complexity" evidence="5">
    <location>
        <begin position="3279"/>
        <end position="3290"/>
    </location>
</feature>
<dbReference type="SMART" id="SM00823">
    <property type="entry name" value="PKS_PP"/>
    <property type="match status" value="4"/>
</dbReference>
<evidence type="ECO:0000256" key="3">
    <source>
        <dbReference type="ARBA" id="ARBA00022450"/>
    </source>
</evidence>
<dbReference type="Proteomes" id="UP000248889">
    <property type="component" value="Unassembled WGS sequence"/>
</dbReference>
<dbReference type="FunFam" id="3.40.50.980:FF:000001">
    <property type="entry name" value="Non-ribosomal peptide synthetase"/>
    <property type="match status" value="2"/>
</dbReference>
<evidence type="ECO:0000313" key="7">
    <source>
        <dbReference type="EMBL" id="RAG83172.1"/>
    </source>
</evidence>
<dbReference type="InterPro" id="IPR036736">
    <property type="entry name" value="ACP-like_sf"/>
</dbReference>
<keyword evidence="4" id="KW-0597">Phosphoprotein</keyword>
<dbReference type="CDD" id="cd05930">
    <property type="entry name" value="A_NRPS"/>
    <property type="match status" value="1"/>
</dbReference>
<feature type="domain" description="Carrier" evidence="6">
    <location>
        <begin position="2150"/>
        <end position="2224"/>
    </location>
</feature>
<accession>A0A2X0IDV1</accession>
<dbReference type="SUPFAM" id="SSF47336">
    <property type="entry name" value="ACP-like"/>
    <property type="match status" value="4"/>
</dbReference>
<reference evidence="7 8" key="1">
    <citation type="submission" date="2018-06" db="EMBL/GenBank/DDBJ databases">
        <title>Streptacidiphilus pinicola sp. nov., isolated from pine grove soil.</title>
        <authorList>
            <person name="Roh S.G."/>
            <person name="Park S."/>
            <person name="Kim M.-K."/>
            <person name="Yun B.-R."/>
            <person name="Park J."/>
            <person name="Kim M.J."/>
            <person name="Kim Y.S."/>
            <person name="Kim S.B."/>
        </authorList>
    </citation>
    <scope>NUCLEOTIDE SEQUENCE [LARGE SCALE GENOMIC DNA]</scope>
    <source>
        <strain evidence="7 8">MMS16-CNU450</strain>
    </source>
</reference>
<dbReference type="GO" id="GO:0008610">
    <property type="term" value="P:lipid biosynthetic process"/>
    <property type="evidence" value="ECO:0007669"/>
    <property type="project" value="UniProtKB-ARBA"/>
</dbReference>
<dbReference type="PROSITE" id="PS50075">
    <property type="entry name" value="CARRIER"/>
    <property type="match status" value="4"/>
</dbReference>
<dbReference type="PROSITE" id="PS00455">
    <property type="entry name" value="AMP_BINDING"/>
    <property type="match status" value="3"/>
</dbReference>
<evidence type="ECO:0000256" key="1">
    <source>
        <dbReference type="ARBA" id="ARBA00001957"/>
    </source>
</evidence>
<dbReference type="Pfam" id="PF00550">
    <property type="entry name" value="PP-binding"/>
    <property type="match status" value="4"/>
</dbReference>
<dbReference type="NCBIfam" id="NF003417">
    <property type="entry name" value="PRK04813.1"/>
    <property type="match status" value="3"/>
</dbReference>
<dbReference type="NCBIfam" id="TIGR01733">
    <property type="entry name" value="AA-adenyl-dom"/>
    <property type="match status" value="3"/>
</dbReference>
<evidence type="ECO:0000259" key="6">
    <source>
        <dbReference type="PROSITE" id="PS50075"/>
    </source>
</evidence>
<dbReference type="CDD" id="cd19543">
    <property type="entry name" value="DCL_NRPS"/>
    <property type="match status" value="3"/>
</dbReference>
<dbReference type="GO" id="GO:0017000">
    <property type="term" value="P:antibiotic biosynthetic process"/>
    <property type="evidence" value="ECO:0007669"/>
    <property type="project" value="UniProtKB-ARBA"/>
</dbReference>
<feature type="domain" description="Carrier" evidence="6">
    <location>
        <begin position="7"/>
        <end position="83"/>
    </location>
</feature>
<dbReference type="Pfam" id="PF00501">
    <property type="entry name" value="AMP-binding"/>
    <property type="match status" value="3"/>
</dbReference>
<dbReference type="InterPro" id="IPR009081">
    <property type="entry name" value="PP-bd_ACP"/>
</dbReference>
<evidence type="ECO:0000313" key="8">
    <source>
        <dbReference type="Proteomes" id="UP000248889"/>
    </source>
</evidence>
<dbReference type="Gene3D" id="3.30.300.30">
    <property type="match status" value="3"/>
</dbReference>
<dbReference type="Gene3D" id="3.40.50.12780">
    <property type="entry name" value="N-terminal domain of ligase-like"/>
    <property type="match status" value="2"/>
</dbReference>
<feature type="domain" description="Carrier" evidence="6">
    <location>
        <begin position="1074"/>
        <end position="1148"/>
    </location>
</feature>
<dbReference type="InterPro" id="IPR023213">
    <property type="entry name" value="CAT-like_dom_sf"/>
</dbReference>
<dbReference type="InterPro" id="IPR020806">
    <property type="entry name" value="PKS_PP-bd"/>
</dbReference>
<dbReference type="GO" id="GO:0031177">
    <property type="term" value="F:phosphopantetheine binding"/>
    <property type="evidence" value="ECO:0007669"/>
    <property type="project" value="InterPro"/>
</dbReference>
<dbReference type="OrthoDB" id="2472181at2"/>
<name>A0A2X0IDV1_9ACTN</name>
<dbReference type="Gene3D" id="1.10.1200.10">
    <property type="entry name" value="ACP-like"/>
    <property type="match status" value="3"/>
</dbReference>
<keyword evidence="8" id="KW-1185">Reference proteome</keyword>
<organism evidence="7 8">
    <name type="scientific">Streptacidiphilus pinicola</name>
    <dbReference type="NCBI Taxonomy" id="2219663"/>
    <lineage>
        <taxon>Bacteria</taxon>
        <taxon>Bacillati</taxon>
        <taxon>Actinomycetota</taxon>
        <taxon>Actinomycetes</taxon>
        <taxon>Kitasatosporales</taxon>
        <taxon>Streptomycetaceae</taxon>
        <taxon>Streptacidiphilus</taxon>
    </lineage>
</organism>
<dbReference type="RefSeq" id="WP_111503998.1">
    <property type="nucleotide sequence ID" value="NZ_QKYN01000093.1"/>
</dbReference>
<evidence type="ECO:0000256" key="5">
    <source>
        <dbReference type="SAM" id="MobiDB-lite"/>
    </source>
</evidence>
<dbReference type="Gene3D" id="3.30.559.30">
    <property type="entry name" value="Nonribosomal peptide synthetase, condensation domain"/>
    <property type="match status" value="3"/>
</dbReference>
<dbReference type="InterPro" id="IPR042099">
    <property type="entry name" value="ANL_N_sf"/>
</dbReference>
<dbReference type="FunFam" id="3.40.50.12780:FF:000012">
    <property type="entry name" value="Non-ribosomal peptide synthetase"/>
    <property type="match status" value="2"/>
</dbReference>
<dbReference type="Pfam" id="PF00668">
    <property type="entry name" value="Condensation"/>
    <property type="match status" value="3"/>
</dbReference>
<dbReference type="Gene3D" id="2.30.38.10">
    <property type="entry name" value="Luciferase, Domain 3"/>
    <property type="match status" value="1"/>
</dbReference>
<sequence>MNAPTQQDRTAREALLRELFAQILDMDVTEVESDDSFFELGGDSITSIELVARARESGLVLEYRHVFEGETPAALAEAAVEVTEEAGLGAAEGPLVALDEAEYAELTAGFGAVDEIWPVTPLQEGLLFHSVYDEEQADPYLLQAPLVLAGAVDSGRLRAAFQGLLERHAGLRAGFVLRRGGQPVQVIRSSMELPWQEQDLTGLSGERRRERITELLAQDRLERFDPARTPLLRALLLRVAPDRQLLVLTSHHIVWDGWSMARALDEVARLYEPDGDTGVLPEVVPFRSYLSWLAAQDQEAGLAAWGEALAGLEEPTLVAPGAGATLTALPARVLGSLDEETTARVTAAVRGRGLTMNTLLQGAWAMLLSALTRNQDVVFGTTVSGRPPQLPGVEQIVGLLVNTVPVRVSLHPARPVGALLAEIQEQQAALSPYHHLSLAAIQRRSGFDELFDTSIGFENFAADADSPGLWEAGFLRGEQLDLLPQEARDGRGFGHFPLTLAVFPGSRLSIELSYRQDAFDADFVQGLVDCLGQLLTVLAEEPERTVAQVPLLSPEGLHRVLTEWNQAPAQPAPATLAQLFEARAARDGAATALLCEDDAISYAELNEAANRLAHQLSAEHGVGPGSRVAVALPRGTDWVTAVLAVTKTGATFVPVDLAFPFERIGLVLADARPGCVITTSRTRLARETVAAPMLLLDDPELRAALRDRPTDNPAPGIGPEQSAYLIYTSGSTGTPKGVDVTHRGLAGLAHSLSTGLRITSESTVLQFSSPSFDAIVMELCMSLLSGARLVLAPGEARLPGEQLVELIARHGVSHMFIVPSLLAAVDPASVPSLTTLAVGAEALPPALLERWAPGRRLHNVYGPTETTVVVAASEPLNPGDVPVIGRPIAGARLHVLDPYLRPVPPGFTGELYIGGPGLARGYVGDPAQTLAAFAACPFGAPGDRMYRSGDLVRWTADGQLEFVGRADHQVKVHGFRIELGEIEAVLGARPGVGQAVVVVREDQPGVKRLVAYLVPEGEAPDVDELREQLGLTLPHYMVPAAFVVLDAFPVTVAGKLDRRALPAPRFTGDADSRAPRDDREELLCSLFADLLGLDRVGIDDSFFELGGDSISSIQLAARACAAGLKLAPRDVFECKTVVALARRAGTTGPAAPATAPAGPLVTVDEREYAELTAGRGAVEEILPLAPLQHGLLFHALYEGADDGTGPGDVYVGQIPLRVEGELDAERLRAAFQSLVDRHAALRAGFAVRADGEPVQLVAARAAVPWAEFDLSALDAEGQRARVAELLAADRATRFDVARPPLVRVALVRLAPREHVLLITSHHIVWDGWSMTRAIGDVLTHYAADGAPGALPEPVPYRRYLDWLVGQDAEAALDAWAAHLADLPEPTLVAPGASSDAPVLPARVVTTLDAESTERLAAAARSRGLTSNTLVQAGWALLLSTVTGQQDVVFGATVAGRPPEVAGVEDLVGLLINTVPVRVTLDPGQSVAGLLAAIQQQQAGLTPYHHSSLPAILRRTGHTELFDTSVVFQNAPWDESTLRTAGLSLRPLEQAGEQAGGFTHFPLSLDVFPGTELRVEVSYRPDLFDAAAALRLAERLARVLRAFAEDPEQLVGRLPLLSEQELTQVGRWSATEGEGHDTTLPELFEAQVRATPRETALVVGGEALGFAELNARANRLAHRLVALGAGTDDKVAVLLPRTVDAVVAVLAILKAGCTYLPTELTWPQERIDGLLEDVRPVVVVTDAGTASRVPEGAGGWTELRVDEPAAGPLPDHDLGDADRLRPLLPGHLAYVIHTSGSTGRPKGVAVTHRNIVNMFHAQNHGYMQPAVEAAGGRRLKVALVSGFGFDAAWADLLRMVAGHELHLVEEDLRRDARGLIAYSARHGIDSLSVTPLYATQLLAAGLLDSPDYRPRLISLGGDLVDDGLWSELGAGPVPAYNFYGPTECTVDSTYSRIAGEVTTRIGRPVENARCYVLDAALRLVPPGTPGELYIAGAGLARGYVNRSMLTAERFVASPFGGPGERMYRTGDLVRWTEDGELEFLGRADEQVKIRGFRIELGEIETALRRHPLVGQAAVVAREDRPGVKRLAAYVVPSSEPPQPHSLREHLAAALPDYMVPAAFVVLDALPLGATGKVNRKALPAPEFTGSADSRAPRDEHEELLCALFAEVLGLTRVGIDDSFFELGGDSITSIALATKARRAGLVFAPRDVFAGKTVAGISPLAVALADTDPVTWADGPLLDLDPAEYAELTAGYGPVDEIWPVTPLQQGLFFHAVYDGEGTDPYAMQAPLRLDGEVDAERLRAAFQTLLDRHAALRAGFALRADGEAVQIIPSSAPIPWTEHDLTHLSAAEQHVHTAAILATDRATRFDPAAPPLVRVALVRLGAERQLLVITSHHVIWDGWSMTHALEEVLRIYRADGDTSALPQPAPFRTYLSWLAAQDEAAGLAAWGEELAGLEEPTLVAPGAATTLEEPPARIVSSLDAPTAQALAAAARSRGLTSNTLIQGAWALLLSTLTGRQDVVFGATVSGRPPELPGVEDMIGLLINTVPVRVPLDPGATLAEVLTALQERQAALTAHHHTSLPAILRHTGHTALFDAVVVFQNLDWNEDSLQSEGLRVHAYEGDEQPPVIHYPLSLAVTPGDAGWRLELGYRTDVYDEETAGRLAEQLRLLLTSLATGLDRRVAEVELLTPRQRELVLREWNAVEPAPTGTTMARLFAAQVARDPEATALVCDDVRIGYGELNRAANRLAHHLAGGGVGPGSRVALALPRGVEWITAVLAVTKTGAAFVPLDLAYPADRIQHILTDAKPSCLITTGRSEPAAAAVVGHTVHLDAPELRAVLDALPDTDPVGAVTPDHPAYLIYTSGSTGTPKGVEVTHRGLAGLSRSMVERLAITPDSAVLQFSSPGFDAVVFELSVSLLAGAALVLAPGESRLPGEQLVELIARHRVTHALIVPSLLAAMDPASVPSLTGLVVGAEACPPSLLERWAPGRRVVNAYGPTEATVIATASQALRAGDVPVIGSPIAGTRVYVLDEALRPVPPGATGELYIAGGALANGYVDQPGRTASAFVAYPFGAPGERMYRTGDLARWTPDGRLEFAGRADDQVKVRGFRIELGEIEATLLRHADVDQATVVVREDQPGVKRLVAYLVPTDGATPEPERLRAHLARTLPEYMVPAAFVTLGALPVTVTGKLDRRALPAPEFTGGADSRAPRTPREELLCSLIADLLGLARVGIDDSFFELGGDSITSIQLVSRARKAGLLFAPRDVFAAKTAAGLAEVATQAETADTAPTEAEPEADSPSLVDLSAEELDEFEELLRV</sequence>
<dbReference type="Gene3D" id="3.40.50.980">
    <property type="match status" value="2"/>
</dbReference>
<dbReference type="InterPro" id="IPR010071">
    <property type="entry name" value="AA_adenyl_dom"/>
</dbReference>
<dbReference type="InterPro" id="IPR045851">
    <property type="entry name" value="AMP-bd_C_sf"/>
</dbReference>
<dbReference type="InterPro" id="IPR006162">
    <property type="entry name" value="Ppantetheine_attach_site"/>
</dbReference>
<gene>
    <name evidence="7" type="ORF">DN069_23575</name>
</gene>
<dbReference type="Gene3D" id="3.40.50.1820">
    <property type="entry name" value="alpha/beta hydrolase"/>
    <property type="match status" value="1"/>
</dbReference>
<dbReference type="InterPro" id="IPR029058">
    <property type="entry name" value="AB_hydrolase_fold"/>
</dbReference>
<dbReference type="Gene3D" id="3.30.559.10">
    <property type="entry name" value="Chloramphenicol acetyltransferase-like domain"/>
    <property type="match status" value="3"/>
</dbReference>
<comment type="cofactor">
    <cofactor evidence="1">
        <name>pantetheine 4'-phosphate</name>
        <dbReference type="ChEBI" id="CHEBI:47942"/>
    </cofactor>
</comment>
<feature type="domain" description="Carrier" evidence="6">
    <location>
        <begin position="3208"/>
        <end position="3282"/>
    </location>
</feature>
<evidence type="ECO:0000256" key="2">
    <source>
        <dbReference type="ARBA" id="ARBA00006432"/>
    </source>
</evidence>
<dbReference type="EMBL" id="QKYN01000093">
    <property type="protein sequence ID" value="RAG83172.1"/>
    <property type="molecule type" value="Genomic_DNA"/>
</dbReference>
<dbReference type="Pfam" id="PF13193">
    <property type="entry name" value="AMP-binding_C"/>
    <property type="match status" value="3"/>
</dbReference>
<dbReference type="GO" id="GO:0043041">
    <property type="term" value="P:amino acid activation for nonribosomal peptide biosynthetic process"/>
    <property type="evidence" value="ECO:0007669"/>
    <property type="project" value="TreeGrafter"/>
</dbReference>
<dbReference type="GO" id="GO:0003824">
    <property type="term" value="F:catalytic activity"/>
    <property type="evidence" value="ECO:0007669"/>
    <property type="project" value="InterPro"/>
</dbReference>
<dbReference type="SUPFAM" id="SSF52777">
    <property type="entry name" value="CoA-dependent acyltransferases"/>
    <property type="match status" value="6"/>
</dbReference>
<dbReference type="FunFam" id="2.30.38.10:FF:000001">
    <property type="entry name" value="Non-ribosomal peptide synthetase PvdI"/>
    <property type="match status" value="2"/>
</dbReference>
<dbReference type="GO" id="GO:0044550">
    <property type="term" value="P:secondary metabolite biosynthetic process"/>
    <property type="evidence" value="ECO:0007669"/>
    <property type="project" value="UniProtKB-ARBA"/>
</dbReference>
<dbReference type="FunFam" id="1.10.1200.10:FF:000005">
    <property type="entry name" value="Nonribosomal peptide synthetase 1"/>
    <property type="match status" value="2"/>
</dbReference>
<keyword evidence="3" id="KW-0596">Phosphopantetheine</keyword>
<protein>
    <submittedName>
        <fullName evidence="7">Non-ribosomal peptide synthetase</fullName>
    </submittedName>
</protein>
<feature type="region of interest" description="Disordered" evidence="5">
    <location>
        <begin position="3279"/>
        <end position="3302"/>
    </location>
</feature>